<name>A0A1M7NIM9_9FIRM</name>
<sequence>MERMTKNTDIKTMGMFELAHNDVFTKDGAAWYRDYDNELSCRDLTRKLYKENNIEQQAEFWSDDDYFDEVMFENLQYGFSTLEGIIAMLYMELWSKCDLRECLSRYEDLKLSPDEIIGKLTHSE</sequence>
<organism evidence="1 2">
    <name type="scientific">Anaerosporobacter mobilis DSM 15930</name>
    <dbReference type="NCBI Taxonomy" id="1120996"/>
    <lineage>
        <taxon>Bacteria</taxon>
        <taxon>Bacillati</taxon>
        <taxon>Bacillota</taxon>
        <taxon>Clostridia</taxon>
        <taxon>Lachnospirales</taxon>
        <taxon>Lachnospiraceae</taxon>
        <taxon>Anaerosporobacter</taxon>
    </lineage>
</organism>
<keyword evidence="2" id="KW-1185">Reference proteome</keyword>
<dbReference type="OrthoDB" id="9965116at2"/>
<reference evidence="1 2" key="1">
    <citation type="submission" date="2016-11" db="EMBL/GenBank/DDBJ databases">
        <authorList>
            <person name="Jaros S."/>
            <person name="Januszkiewicz K."/>
            <person name="Wedrychowicz H."/>
        </authorList>
    </citation>
    <scope>NUCLEOTIDE SEQUENCE [LARGE SCALE GENOMIC DNA]</scope>
    <source>
        <strain evidence="1 2">DSM 15930</strain>
    </source>
</reference>
<gene>
    <name evidence="1" type="ORF">SAMN02746066_04532</name>
</gene>
<proteinExistence type="predicted"/>
<dbReference type="Proteomes" id="UP000184038">
    <property type="component" value="Unassembled WGS sequence"/>
</dbReference>
<dbReference type="EMBL" id="FRCP01000030">
    <property type="protein sequence ID" value="SHN03699.1"/>
    <property type="molecule type" value="Genomic_DNA"/>
</dbReference>
<accession>A0A1M7NIM9</accession>
<evidence type="ECO:0000313" key="2">
    <source>
        <dbReference type="Proteomes" id="UP000184038"/>
    </source>
</evidence>
<protein>
    <submittedName>
        <fullName evidence="1">Uncharacterized protein</fullName>
    </submittedName>
</protein>
<evidence type="ECO:0000313" key="1">
    <source>
        <dbReference type="EMBL" id="SHN03699.1"/>
    </source>
</evidence>
<dbReference type="AlphaFoldDB" id="A0A1M7NIM9"/>